<dbReference type="AlphaFoldDB" id="A0A1F8DSR6"/>
<accession>A0A1F8DSR6</accession>
<keyword evidence="1" id="KW-0472">Membrane</keyword>
<feature type="transmembrane region" description="Helical" evidence="1">
    <location>
        <begin position="53"/>
        <end position="76"/>
    </location>
</feature>
<proteinExistence type="predicted"/>
<evidence type="ECO:0000256" key="1">
    <source>
        <dbReference type="SAM" id="Phobius"/>
    </source>
</evidence>
<organism evidence="2 3">
    <name type="scientific">Candidatus Wolfebacteria bacterium RIFCSPLOWO2_01_FULL_45_19</name>
    <dbReference type="NCBI Taxonomy" id="1802557"/>
    <lineage>
        <taxon>Bacteria</taxon>
        <taxon>Candidatus Wolfeibacteriota</taxon>
    </lineage>
</organism>
<evidence type="ECO:0000313" key="3">
    <source>
        <dbReference type="Proteomes" id="UP000178946"/>
    </source>
</evidence>
<sequence>MKNLPQMQKLALILLLTLILTFFTAEFIGRLLFDFILDKFPPIFGVSFGYQEMWYYIFGLFAAPIILFSLSLYIIVDKTEIRLKEVLTQFLKSSTVLLVTALLSYFMGGYFGWIAERFSPDLASGWIPTKSARILVGTLHAPSFFLSFFYFFLVRMKENIFRNIMIAFLILSVLPNLIFAPIYIAVGYVLAKSILYLKSQIVKK</sequence>
<keyword evidence="1" id="KW-1133">Transmembrane helix</keyword>
<feature type="transmembrane region" description="Helical" evidence="1">
    <location>
        <begin position="134"/>
        <end position="154"/>
    </location>
</feature>
<protein>
    <submittedName>
        <fullName evidence="2">Uncharacterized protein</fullName>
    </submittedName>
</protein>
<keyword evidence="1" id="KW-0812">Transmembrane</keyword>
<reference evidence="2 3" key="1">
    <citation type="journal article" date="2016" name="Nat. Commun.">
        <title>Thousands of microbial genomes shed light on interconnected biogeochemical processes in an aquifer system.</title>
        <authorList>
            <person name="Anantharaman K."/>
            <person name="Brown C.T."/>
            <person name="Hug L.A."/>
            <person name="Sharon I."/>
            <person name="Castelle C.J."/>
            <person name="Probst A.J."/>
            <person name="Thomas B.C."/>
            <person name="Singh A."/>
            <person name="Wilkins M.J."/>
            <person name="Karaoz U."/>
            <person name="Brodie E.L."/>
            <person name="Williams K.H."/>
            <person name="Hubbard S.S."/>
            <person name="Banfield J.F."/>
        </authorList>
    </citation>
    <scope>NUCLEOTIDE SEQUENCE [LARGE SCALE GENOMIC DNA]</scope>
</reference>
<dbReference type="EMBL" id="MGIR01000001">
    <property type="protein sequence ID" value="OGM91683.1"/>
    <property type="molecule type" value="Genomic_DNA"/>
</dbReference>
<dbReference type="STRING" id="1802557.A3A20_01980"/>
<feature type="transmembrane region" description="Helical" evidence="1">
    <location>
        <begin position="166"/>
        <end position="190"/>
    </location>
</feature>
<evidence type="ECO:0000313" key="2">
    <source>
        <dbReference type="EMBL" id="OGM91683.1"/>
    </source>
</evidence>
<name>A0A1F8DSR6_9BACT</name>
<feature type="transmembrane region" description="Helical" evidence="1">
    <location>
        <begin position="96"/>
        <end position="114"/>
    </location>
</feature>
<dbReference type="Proteomes" id="UP000178946">
    <property type="component" value="Unassembled WGS sequence"/>
</dbReference>
<gene>
    <name evidence="2" type="ORF">A3A20_01980</name>
</gene>
<comment type="caution">
    <text evidence="2">The sequence shown here is derived from an EMBL/GenBank/DDBJ whole genome shotgun (WGS) entry which is preliminary data.</text>
</comment>
<feature type="transmembrane region" description="Helical" evidence="1">
    <location>
        <begin position="12"/>
        <end position="33"/>
    </location>
</feature>